<organism evidence="5 6">
    <name type="scientific">Suhomyces tanzawaensis NRRL Y-17324</name>
    <dbReference type="NCBI Taxonomy" id="984487"/>
    <lineage>
        <taxon>Eukaryota</taxon>
        <taxon>Fungi</taxon>
        <taxon>Dikarya</taxon>
        <taxon>Ascomycota</taxon>
        <taxon>Saccharomycotina</taxon>
        <taxon>Pichiomycetes</taxon>
        <taxon>Debaryomycetaceae</taxon>
        <taxon>Suhomyces</taxon>
    </lineage>
</organism>
<accession>A0A1E4SQP3</accession>
<dbReference type="AlphaFoldDB" id="A0A1E4SQP3"/>
<dbReference type="RefSeq" id="XP_020066955.1">
    <property type="nucleotide sequence ID" value="XM_020211384.1"/>
</dbReference>
<evidence type="ECO:0000313" key="5">
    <source>
        <dbReference type="EMBL" id="ODV81833.1"/>
    </source>
</evidence>
<keyword evidence="6" id="KW-1185">Reference proteome</keyword>
<name>A0A1E4SQP3_9ASCO</name>
<evidence type="ECO:0000256" key="1">
    <source>
        <dbReference type="ARBA" id="ARBA00004370"/>
    </source>
</evidence>
<keyword evidence="2" id="KW-0812">Transmembrane</keyword>
<reference evidence="6" key="1">
    <citation type="submission" date="2016-05" db="EMBL/GenBank/DDBJ databases">
        <title>Comparative genomics of biotechnologically important yeasts.</title>
        <authorList>
            <consortium name="DOE Joint Genome Institute"/>
            <person name="Riley R."/>
            <person name="Haridas S."/>
            <person name="Wolfe K.H."/>
            <person name="Lopes M.R."/>
            <person name="Hittinger C.T."/>
            <person name="Goker M."/>
            <person name="Salamov A."/>
            <person name="Wisecaver J."/>
            <person name="Long T.M."/>
            <person name="Aerts A.L."/>
            <person name="Barry K."/>
            <person name="Choi C."/>
            <person name="Clum A."/>
            <person name="Coughlan A.Y."/>
            <person name="Deshpande S."/>
            <person name="Douglass A.P."/>
            <person name="Hanson S.J."/>
            <person name="Klenk H.-P."/>
            <person name="Labutti K."/>
            <person name="Lapidus A."/>
            <person name="Lindquist E."/>
            <person name="Lipzen A."/>
            <person name="Meier-Kolthoff J.P."/>
            <person name="Ohm R.A."/>
            <person name="Otillar R.P."/>
            <person name="Pangilinan J."/>
            <person name="Peng Y."/>
            <person name="Rokas A."/>
            <person name="Rosa C.A."/>
            <person name="Scheuner C."/>
            <person name="Sibirny A.A."/>
            <person name="Slot J.C."/>
            <person name="Stielow J.B."/>
            <person name="Sun H."/>
            <person name="Kurtzman C.P."/>
            <person name="Blackwell M."/>
            <person name="Grigoriev I.V."/>
            <person name="Jeffries T.W."/>
        </authorList>
    </citation>
    <scope>NUCLEOTIDE SEQUENCE [LARGE SCALE GENOMIC DNA]</scope>
    <source>
        <strain evidence="6">NRRL Y-17324</strain>
    </source>
</reference>
<dbReference type="GO" id="GO:0005789">
    <property type="term" value="C:endoplasmic reticulum membrane"/>
    <property type="evidence" value="ECO:0007669"/>
    <property type="project" value="InterPro"/>
</dbReference>
<evidence type="ECO:0000313" key="6">
    <source>
        <dbReference type="Proteomes" id="UP000094285"/>
    </source>
</evidence>
<dbReference type="GO" id="GO:0044183">
    <property type="term" value="F:protein folding chaperone"/>
    <property type="evidence" value="ECO:0007669"/>
    <property type="project" value="InterPro"/>
</dbReference>
<dbReference type="PANTHER" id="PTHR28038">
    <property type="entry name" value="ADL329WP"/>
    <property type="match status" value="1"/>
</dbReference>
<dbReference type="GeneID" id="30985520"/>
<gene>
    <name evidence="5" type="ORF">CANTADRAFT_87794</name>
</gene>
<dbReference type="EMBL" id="KV453909">
    <property type="protein sequence ID" value="ODV81833.1"/>
    <property type="molecule type" value="Genomic_DNA"/>
</dbReference>
<evidence type="ECO:0000256" key="2">
    <source>
        <dbReference type="ARBA" id="ARBA00022692"/>
    </source>
</evidence>
<evidence type="ECO:0000256" key="3">
    <source>
        <dbReference type="ARBA" id="ARBA00022989"/>
    </source>
</evidence>
<proteinExistence type="predicted"/>
<keyword evidence="3" id="KW-1133">Transmembrane helix</keyword>
<sequence>MAPKIREDLVVPYKHVAAKKRSEASGMIAQSLPMAAMFMRNKLLSWSAFFLAVQSYLNEPINAPSDDSVQQPPLLRIVFAVISMLTCYMDIVFPNSSPQAKRSFLQNAAETATAAAATATS</sequence>
<dbReference type="Pfam" id="PF03669">
    <property type="entry name" value="ASTER"/>
    <property type="match status" value="1"/>
</dbReference>
<dbReference type="STRING" id="984487.A0A1E4SQP3"/>
<evidence type="ECO:0000256" key="4">
    <source>
        <dbReference type="ARBA" id="ARBA00023136"/>
    </source>
</evidence>
<dbReference type="OrthoDB" id="284718at2759"/>
<dbReference type="InterPro" id="IPR005351">
    <property type="entry name" value="ASTER"/>
</dbReference>
<protein>
    <submittedName>
        <fullName evidence="5">Uncharacterized protein</fullName>
    </submittedName>
</protein>
<dbReference type="Proteomes" id="UP000094285">
    <property type="component" value="Unassembled WGS sequence"/>
</dbReference>
<dbReference type="PANTHER" id="PTHR28038:SF1">
    <property type="entry name" value="ADL329WP"/>
    <property type="match status" value="1"/>
</dbReference>
<keyword evidence="4" id="KW-0472">Membrane</keyword>
<comment type="subcellular location">
    <subcellularLocation>
        <location evidence="1">Membrane</location>
    </subcellularLocation>
</comment>
<dbReference type="GO" id="GO:0045048">
    <property type="term" value="P:protein insertion into ER membrane"/>
    <property type="evidence" value="ECO:0007669"/>
    <property type="project" value="InterPro"/>
</dbReference>